<dbReference type="FunFam" id="1.20.150.20:FF:000001">
    <property type="entry name" value="ATP synthase subunit alpha"/>
    <property type="match status" value="1"/>
</dbReference>
<evidence type="ECO:0000256" key="5">
    <source>
        <dbReference type="ARBA" id="ARBA00022781"/>
    </source>
</evidence>
<evidence type="ECO:0000256" key="8">
    <source>
        <dbReference type="ARBA" id="ARBA00023136"/>
    </source>
</evidence>
<dbReference type="FunFam" id="2.40.30.20:FF:000001">
    <property type="entry name" value="ATP synthase subunit alpha"/>
    <property type="match status" value="1"/>
</dbReference>
<name>A0A139AP85_GONPJ</name>
<evidence type="ECO:0000256" key="7">
    <source>
        <dbReference type="ARBA" id="ARBA00023065"/>
    </source>
</evidence>
<evidence type="ECO:0000256" key="1">
    <source>
        <dbReference type="ARBA" id="ARBA00004273"/>
    </source>
</evidence>
<dbReference type="InterPro" id="IPR005294">
    <property type="entry name" value="ATP_synth_F1_asu"/>
</dbReference>
<dbReference type="PANTHER" id="PTHR48082">
    <property type="entry name" value="ATP SYNTHASE SUBUNIT ALPHA, MITOCHONDRIAL"/>
    <property type="match status" value="1"/>
</dbReference>
<dbReference type="GO" id="GO:0043531">
    <property type="term" value="F:ADP binding"/>
    <property type="evidence" value="ECO:0007669"/>
    <property type="project" value="TreeGrafter"/>
</dbReference>
<comment type="function">
    <text evidence="12">Produces ATP from ADP in the presence of a proton gradient across the membrane.</text>
</comment>
<keyword evidence="7 11" id="KW-0406">Ion transport</keyword>
<dbReference type="CDD" id="cd18116">
    <property type="entry name" value="ATP-synt_F1_alpha_N"/>
    <property type="match status" value="1"/>
</dbReference>
<comment type="similarity">
    <text evidence="2 11">Belongs to the ATPase alpha/beta chains family.</text>
</comment>
<dbReference type="GO" id="GO:0042645">
    <property type="term" value="C:mitochondrial nucleoid"/>
    <property type="evidence" value="ECO:0007669"/>
    <property type="project" value="EnsemblFungi"/>
</dbReference>
<evidence type="ECO:0000256" key="2">
    <source>
        <dbReference type="ARBA" id="ARBA00008936"/>
    </source>
</evidence>
<dbReference type="SUPFAM" id="SSF47917">
    <property type="entry name" value="C-terminal domain of alpha and beta subunits of F1 ATP synthase"/>
    <property type="match status" value="1"/>
</dbReference>
<dbReference type="CDD" id="cd18113">
    <property type="entry name" value="ATP-synt_F1_alpha_C"/>
    <property type="match status" value="1"/>
</dbReference>
<dbReference type="InterPro" id="IPR000194">
    <property type="entry name" value="ATPase_F1/V1/A1_a/bsu_nucl-bd"/>
</dbReference>
<dbReference type="InterPro" id="IPR000793">
    <property type="entry name" value="ATP_synth_asu_C"/>
</dbReference>
<evidence type="ECO:0000313" key="16">
    <source>
        <dbReference type="EMBL" id="KXS18571.1"/>
    </source>
</evidence>
<evidence type="ECO:0000259" key="15">
    <source>
        <dbReference type="Pfam" id="PF02874"/>
    </source>
</evidence>
<keyword evidence="8" id="KW-0472">Membrane</keyword>
<dbReference type="Gene3D" id="1.20.150.20">
    <property type="entry name" value="ATP synthase alpha/beta chain, C-terminal domain"/>
    <property type="match status" value="1"/>
</dbReference>
<dbReference type="NCBIfam" id="TIGR00962">
    <property type="entry name" value="atpA"/>
    <property type="match status" value="1"/>
</dbReference>
<dbReference type="NCBIfam" id="NF009884">
    <property type="entry name" value="PRK13343.1"/>
    <property type="match status" value="1"/>
</dbReference>
<dbReference type="AlphaFoldDB" id="A0A139AP85"/>
<feature type="domain" description="ATPase F1/V1/A1 complex alpha/beta subunit nucleotide-binding" evidence="13">
    <location>
        <begin position="179"/>
        <end position="402"/>
    </location>
</feature>
<dbReference type="FunFam" id="3.40.50.300:FF:004039">
    <property type="entry name" value="ATP synthase subunit alpha, mitochondrial"/>
    <property type="match status" value="1"/>
</dbReference>
<dbReference type="PIRSF" id="PIRSF039088">
    <property type="entry name" value="F_ATPase_subunit_alpha"/>
    <property type="match status" value="1"/>
</dbReference>
<keyword evidence="5 11" id="KW-0375">Hydrogen ion transport</keyword>
<keyword evidence="6 12" id="KW-0067">ATP-binding</keyword>
<dbReference type="GO" id="GO:0016887">
    <property type="term" value="F:ATP hydrolysis activity"/>
    <property type="evidence" value="ECO:0007669"/>
    <property type="project" value="EnsemblFungi"/>
</dbReference>
<dbReference type="InterPro" id="IPR027417">
    <property type="entry name" value="P-loop_NTPase"/>
</dbReference>
<dbReference type="GO" id="GO:0045259">
    <property type="term" value="C:proton-transporting ATP synthase complex"/>
    <property type="evidence" value="ECO:0007669"/>
    <property type="project" value="UniProtKB-KW"/>
</dbReference>
<dbReference type="InterPro" id="IPR004100">
    <property type="entry name" value="ATPase_F1/V1/A1_a/bsu_N"/>
</dbReference>
<reference evidence="16 17" key="1">
    <citation type="journal article" date="2015" name="Genome Biol. Evol.">
        <title>Phylogenomic analyses indicate that early fungi evolved digesting cell walls of algal ancestors of land plants.</title>
        <authorList>
            <person name="Chang Y."/>
            <person name="Wang S."/>
            <person name="Sekimoto S."/>
            <person name="Aerts A.L."/>
            <person name="Choi C."/>
            <person name="Clum A."/>
            <person name="LaButti K.M."/>
            <person name="Lindquist E.A."/>
            <person name="Yee Ngan C."/>
            <person name="Ohm R.A."/>
            <person name="Salamov A.A."/>
            <person name="Grigoriev I.V."/>
            <person name="Spatafora J.W."/>
            <person name="Berbee M.L."/>
        </authorList>
    </citation>
    <scope>NUCLEOTIDE SEQUENCE [LARGE SCALE GENOMIC DNA]</scope>
    <source>
        <strain evidence="16 17">JEL478</strain>
    </source>
</reference>
<evidence type="ECO:0000259" key="13">
    <source>
        <dbReference type="Pfam" id="PF00006"/>
    </source>
</evidence>
<dbReference type="CDD" id="cd01132">
    <property type="entry name" value="F1-ATPase_alpha_CD"/>
    <property type="match status" value="1"/>
</dbReference>
<dbReference type="InterPro" id="IPR036121">
    <property type="entry name" value="ATPase_F1/V1/A1_a/bsu_N_sf"/>
</dbReference>
<dbReference type="Pfam" id="PF00006">
    <property type="entry name" value="ATP-synt_ab"/>
    <property type="match status" value="1"/>
</dbReference>
<dbReference type="PROSITE" id="PS00152">
    <property type="entry name" value="ATPASE_ALPHA_BETA"/>
    <property type="match status" value="1"/>
</dbReference>
<keyword evidence="17" id="KW-1185">Reference proteome</keyword>
<dbReference type="HAMAP" id="MF_01346">
    <property type="entry name" value="ATP_synth_alpha_bact"/>
    <property type="match status" value="1"/>
</dbReference>
<dbReference type="GO" id="GO:0005743">
    <property type="term" value="C:mitochondrial inner membrane"/>
    <property type="evidence" value="ECO:0007669"/>
    <property type="project" value="UniProtKB-SubCell"/>
</dbReference>
<dbReference type="OrthoDB" id="9805536at2759"/>
<protein>
    <recommendedName>
        <fullName evidence="12">ATP synthase subunit alpha</fullName>
    </recommendedName>
</protein>
<organism evidence="16 17">
    <name type="scientific">Gonapodya prolifera (strain JEL478)</name>
    <name type="common">Monoblepharis prolifera</name>
    <dbReference type="NCBI Taxonomy" id="1344416"/>
    <lineage>
        <taxon>Eukaryota</taxon>
        <taxon>Fungi</taxon>
        <taxon>Fungi incertae sedis</taxon>
        <taxon>Chytridiomycota</taxon>
        <taxon>Chytridiomycota incertae sedis</taxon>
        <taxon>Monoblepharidomycetes</taxon>
        <taxon>Monoblepharidales</taxon>
        <taxon>Gonapodyaceae</taxon>
        <taxon>Gonapodya</taxon>
    </lineage>
</organism>
<keyword evidence="4 12" id="KW-0547">Nucleotide-binding</keyword>
<evidence type="ECO:0000256" key="4">
    <source>
        <dbReference type="ARBA" id="ARBA00022741"/>
    </source>
</evidence>
<feature type="domain" description="ATPase F1/V1/A1 complex alpha/beta subunit N-terminal" evidence="15">
    <location>
        <begin position="56"/>
        <end position="122"/>
    </location>
</feature>
<evidence type="ECO:0000259" key="14">
    <source>
        <dbReference type="Pfam" id="PF00306"/>
    </source>
</evidence>
<evidence type="ECO:0000256" key="11">
    <source>
        <dbReference type="RuleBase" id="RU000339"/>
    </source>
</evidence>
<dbReference type="Pfam" id="PF02874">
    <property type="entry name" value="ATP-synt_ab_N"/>
    <property type="match status" value="1"/>
</dbReference>
<dbReference type="Gene3D" id="3.40.50.300">
    <property type="entry name" value="P-loop containing nucleotide triphosphate hydrolases"/>
    <property type="match status" value="1"/>
</dbReference>
<keyword evidence="10 12" id="KW-0066">ATP synthesis</keyword>
<accession>A0A139AP85</accession>
<dbReference type="PANTHER" id="PTHR48082:SF2">
    <property type="entry name" value="ATP SYNTHASE SUBUNIT ALPHA, MITOCHONDRIAL"/>
    <property type="match status" value="1"/>
</dbReference>
<evidence type="ECO:0000256" key="6">
    <source>
        <dbReference type="ARBA" id="ARBA00022840"/>
    </source>
</evidence>
<sequence>MLGAARLINSGLAARTFTRALSTSVPAAAAAKASTAEVSSILEQRILGAAGEVDLQETGRVLSIGDGIARVYGLKNCQSEEMVEFSSGLRGMALNLEPDNVGIVVFGNDRQIKEGDTVKRTGAIVDVPIGEGLLGRVVDGLGNPIDGKGPIQATERRRVNTKAPGIIPRKSVNEPMQTGIKCIDSMVPIGRGQRELIIGDRQTGKTAVALDTILNQKKWNYGTDEKKKLYCIYVAVGQKRSTVAQFVQTLEEADALKYSIIVAATASEAAPLQYIAPYTGCAMGEYFRDNGKHAVIIYDDLSKQAVAYRQMSLLLRRPPGREAYPGDVFYLHSRLLERAAKMSDKNGGGSLTALPVIETQGGDVSAYIPTNVISITDGQIFLEAELFFKGIRPAINVGLSVSRVGSAAQVKAMKQVAGSLKLFLAQYREVAAFAQFGSDLDASTQFLLNRGARLTELLKQPQYQPIPVEHQVLIIYSGVNGFLDKLDVNKVLDFEKALIPFINSNHPEIFEEIKTKLAISPELDGKIKSVLGEFSRSFA</sequence>
<dbReference type="SUPFAM" id="SSF52540">
    <property type="entry name" value="P-loop containing nucleoside triphosphate hydrolases"/>
    <property type="match status" value="1"/>
</dbReference>
<dbReference type="Proteomes" id="UP000070544">
    <property type="component" value="Unassembled WGS sequence"/>
</dbReference>
<dbReference type="OMA" id="YCGVKGY"/>
<comment type="subcellular location">
    <subcellularLocation>
        <location evidence="1">Mitochondrion inner membrane</location>
    </subcellularLocation>
</comment>
<dbReference type="InterPro" id="IPR033732">
    <property type="entry name" value="ATP_synth_F1_a_nt-bd_dom"/>
</dbReference>
<keyword evidence="3 11" id="KW-0813">Transport</keyword>
<feature type="domain" description="ATP synthase alpha subunit C-terminal" evidence="14">
    <location>
        <begin position="409"/>
        <end position="534"/>
    </location>
</feature>
<proteinExistence type="inferred from homology"/>
<dbReference type="Gene3D" id="2.40.30.20">
    <property type="match status" value="1"/>
</dbReference>
<gene>
    <name evidence="16" type="ORF">M427DRAFT_53525</name>
</gene>
<dbReference type="GO" id="GO:0005524">
    <property type="term" value="F:ATP binding"/>
    <property type="evidence" value="ECO:0007669"/>
    <property type="project" value="UniProtKB-KW"/>
</dbReference>
<evidence type="ECO:0000256" key="12">
    <source>
        <dbReference type="RuleBase" id="RU003551"/>
    </source>
</evidence>
<evidence type="ECO:0000256" key="3">
    <source>
        <dbReference type="ARBA" id="ARBA00022448"/>
    </source>
</evidence>
<dbReference type="SUPFAM" id="SSF50615">
    <property type="entry name" value="N-terminal domain of alpha and beta subunits of F1 ATP synthase"/>
    <property type="match status" value="1"/>
</dbReference>
<evidence type="ECO:0000256" key="9">
    <source>
        <dbReference type="ARBA" id="ARBA00023196"/>
    </source>
</evidence>
<evidence type="ECO:0000313" key="17">
    <source>
        <dbReference type="Proteomes" id="UP000070544"/>
    </source>
</evidence>
<keyword evidence="9 12" id="KW-0139">CF(1)</keyword>
<dbReference type="InterPro" id="IPR020003">
    <property type="entry name" value="ATPase_a/bsu_AS"/>
</dbReference>
<dbReference type="EMBL" id="KQ965741">
    <property type="protein sequence ID" value="KXS18571.1"/>
    <property type="molecule type" value="Genomic_DNA"/>
</dbReference>
<dbReference type="GO" id="GO:0046933">
    <property type="term" value="F:proton-transporting ATP synthase activity, rotational mechanism"/>
    <property type="evidence" value="ECO:0007669"/>
    <property type="project" value="EnsemblFungi"/>
</dbReference>
<evidence type="ECO:0000256" key="10">
    <source>
        <dbReference type="ARBA" id="ARBA00023310"/>
    </source>
</evidence>
<dbReference type="InterPro" id="IPR023366">
    <property type="entry name" value="ATP_synth_asu-like_sf"/>
</dbReference>
<dbReference type="InterPro" id="IPR038376">
    <property type="entry name" value="ATP_synth_asu_C_sf"/>
</dbReference>
<dbReference type="STRING" id="1344416.A0A139AP85"/>
<dbReference type="Pfam" id="PF00306">
    <property type="entry name" value="ATP-synt_ab_C"/>
    <property type="match status" value="1"/>
</dbReference>